<evidence type="ECO:0000313" key="2">
    <source>
        <dbReference type="Proteomes" id="UP000790377"/>
    </source>
</evidence>
<proteinExistence type="predicted"/>
<dbReference type="Proteomes" id="UP000790377">
    <property type="component" value="Unassembled WGS sequence"/>
</dbReference>
<sequence length="186" mass="21708">MSRKRLHDHTVMLYKYSPQRDLGMRIIQPRGRHYQGCLGFHDRHIVDSRAFFQRYGPPFKSGSQLHVQAHIIRPLQWTRRRSVVSASIELRLSHEFLENTSTSATFPPDLRSYTLLRDSELQRSGAVHMAIVTVDFNRRHNIVAEYLFPKAIPVPNRIGSIALETIFRYDAFPNRFHGGNSDRIRI</sequence>
<evidence type="ECO:0000313" key="1">
    <source>
        <dbReference type="EMBL" id="KAH7903133.1"/>
    </source>
</evidence>
<reference evidence="1" key="1">
    <citation type="journal article" date="2021" name="New Phytol.">
        <title>Evolutionary innovations through gain and loss of genes in the ectomycorrhizal Boletales.</title>
        <authorList>
            <person name="Wu G."/>
            <person name="Miyauchi S."/>
            <person name="Morin E."/>
            <person name="Kuo A."/>
            <person name="Drula E."/>
            <person name="Varga T."/>
            <person name="Kohler A."/>
            <person name="Feng B."/>
            <person name="Cao Y."/>
            <person name="Lipzen A."/>
            <person name="Daum C."/>
            <person name="Hundley H."/>
            <person name="Pangilinan J."/>
            <person name="Johnson J."/>
            <person name="Barry K."/>
            <person name="LaButti K."/>
            <person name="Ng V."/>
            <person name="Ahrendt S."/>
            <person name="Min B."/>
            <person name="Choi I.G."/>
            <person name="Park H."/>
            <person name="Plett J.M."/>
            <person name="Magnuson J."/>
            <person name="Spatafora J.W."/>
            <person name="Nagy L.G."/>
            <person name="Henrissat B."/>
            <person name="Grigoriev I.V."/>
            <person name="Yang Z.L."/>
            <person name="Xu J."/>
            <person name="Martin F.M."/>
        </authorList>
    </citation>
    <scope>NUCLEOTIDE SEQUENCE</scope>
    <source>
        <strain evidence="1">ATCC 28755</strain>
    </source>
</reference>
<comment type="caution">
    <text evidence="1">The sequence shown here is derived from an EMBL/GenBank/DDBJ whole genome shotgun (WGS) entry which is preliminary data.</text>
</comment>
<name>A0ACB7ZS10_9AGAM</name>
<keyword evidence="2" id="KW-1185">Reference proteome</keyword>
<organism evidence="1 2">
    <name type="scientific">Hygrophoropsis aurantiaca</name>
    <dbReference type="NCBI Taxonomy" id="72124"/>
    <lineage>
        <taxon>Eukaryota</taxon>
        <taxon>Fungi</taxon>
        <taxon>Dikarya</taxon>
        <taxon>Basidiomycota</taxon>
        <taxon>Agaricomycotina</taxon>
        <taxon>Agaricomycetes</taxon>
        <taxon>Agaricomycetidae</taxon>
        <taxon>Boletales</taxon>
        <taxon>Coniophorineae</taxon>
        <taxon>Hygrophoropsidaceae</taxon>
        <taxon>Hygrophoropsis</taxon>
    </lineage>
</organism>
<dbReference type="EMBL" id="MU269190">
    <property type="protein sequence ID" value="KAH7903133.1"/>
    <property type="molecule type" value="Genomic_DNA"/>
</dbReference>
<gene>
    <name evidence="1" type="ORF">BJ138DRAFT_1168535</name>
</gene>
<protein>
    <submittedName>
        <fullName evidence="1">Uncharacterized protein</fullName>
    </submittedName>
</protein>
<accession>A0ACB7ZS10</accession>